<evidence type="ECO:0000313" key="1">
    <source>
        <dbReference type="EMBL" id="GES08138.1"/>
    </source>
</evidence>
<protein>
    <submittedName>
        <fullName evidence="1">Uncharacterized protein</fullName>
    </submittedName>
</protein>
<proteinExistence type="predicted"/>
<reference evidence="1 2" key="1">
    <citation type="submission" date="2019-10" db="EMBL/GenBank/DDBJ databases">
        <title>Whole genome shotgun sequence of Acrocarpospora macrocephala NBRC 16266.</title>
        <authorList>
            <person name="Ichikawa N."/>
            <person name="Kimura A."/>
            <person name="Kitahashi Y."/>
            <person name="Komaki H."/>
            <person name="Oguchi A."/>
        </authorList>
    </citation>
    <scope>NUCLEOTIDE SEQUENCE [LARGE SCALE GENOMIC DNA]</scope>
    <source>
        <strain evidence="1 2">NBRC 16266</strain>
    </source>
</reference>
<dbReference type="EMBL" id="BLAE01000009">
    <property type="protein sequence ID" value="GES08138.1"/>
    <property type="molecule type" value="Genomic_DNA"/>
</dbReference>
<comment type="caution">
    <text evidence="1">The sequence shown here is derived from an EMBL/GenBank/DDBJ whole genome shotgun (WGS) entry which is preliminary data.</text>
</comment>
<name>A0A5M3WPI0_9ACTN</name>
<dbReference type="AlphaFoldDB" id="A0A5M3WPI0"/>
<dbReference type="Proteomes" id="UP000331127">
    <property type="component" value="Unassembled WGS sequence"/>
</dbReference>
<accession>A0A5M3WPI0</accession>
<sequence>MFSQVMNRFTGIEAHGLASLSRSRLGSPALVTWLDRAHMAARNKRTYIDQKPYVAREILNGLVTLLIAKRISYSSAPTHDGTRRSRHKPLQRPIEDLRKTHKLQRFDLPPARFDLGDRSPIQPHGVSKMVLTQATGPTSLRHAPTDFKQSLIFRHSAIIAHTLATST</sequence>
<keyword evidence="2" id="KW-1185">Reference proteome</keyword>
<organism evidence="1 2">
    <name type="scientific">Acrocarpospora macrocephala</name>
    <dbReference type="NCBI Taxonomy" id="150177"/>
    <lineage>
        <taxon>Bacteria</taxon>
        <taxon>Bacillati</taxon>
        <taxon>Actinomycetota</taxon>
        <taxon>Actinomycetes</taxon>
        <taxon>Streptosporangiales</taxon>
        <taxon>Streptosporangiaceae</taxon>
        <taxon>Acrocarpospora</taxon>
    </lineage>
</organism>
<evidence type="ECO:0000313" key="2">
    <source>
        <dbReference type="Proteomes" id="UP000331127"/>
    </source>
</evidence>
<gene>
    <name evidence="1" type="ORF">Amac_017330</name>
</gene>